<reference evidence="10" key="1">
    <citation type="submission" date="2025-08" db="UniProtKB">
        <authorList>
            <consortium name="RefSeq"/>
        </authorList>
    </citation>
    <scope>IDENTIFICATION</scope>
</reference>
<dbReference type="KEGG" id="sind:105161624"/>
<dbReference type="Gene3D" id="1.20.1050.10">
    <property type="match status" value="1"/>
</dbReference>
<evidence type="ECO:0000256" key="1">
    <source>
        <dbReference type="ARBA" id="ARBA00009929"/>
    </source>
</evidence>
<dbReference type="SFLD" id="SFLDS00019">
    <property type="entry name" value="Glutathione_Transferase_(cytos"/>
    <property type="match status" value="1"/>
</dbReference>
<feature type="region of interest" description="Disordered" evidence="6">
    <location>
        <begin position="234"/>
        <end position="253"/>
    </location>
</feature>
<dbReference type="Proteomes" id="UP000504604">
    <property type="component" value="Linkage group LG5"/>
</dbReference>
<keyword evidence="9" id="KW-1185">Reference proteome</keyword>
<evidence type="ECO:0000256" key="2">
    <source>
        <dbReference type="ARBA" id="ARBA00012452"/>
    </source>
</evidence>
<dbReference type="CDD" id="cd03185">
    <property type="entry name" value="GST_C_Tau"/>
    <property type="match status" value="1"/>
</dbReference>
<dbReference type="FunCoup" id="A0A6I9T674">
    <property type="interactions" value="192"/>
</dbReference>
<dbReference type="OrthoDB" id="4951845at2759"/>
<feature type="domain" description="GST N-terminal" evidence="7">
    <location>
        <begin position="29"/>
        <end position="108"/>
    </location>
</feature>
<sequence length="253" mass="28816">MYSTPSLYYNKKSFSKINKHTNTKSTSMGEVKVLGAWGSPFSRRVEMALKLKGVEYEYMEEDLINKSPLLLKHNPVHKKLPVLLHNANPIADSLVILEYIDETWEGPPILPKDPYERSKARFWAKFVDDECLPAMWKACWSSGEEREKAKEEAVELLKFLDSEIKGKKWFGGDNIGIVDIAANFIAYWFGIIAEVVGLVDEVITQEKHPNLCKWIEKYNKCSFVKENVPPKDKLAEKFKDGSPPPPPPLNSAS</sequence>
<evidence type="ECO:0000259" key="8">
    <source>
        <dbReference type="PROSITE" id="PS50405"/>
    </source>
</evidence>
<dbReference type="Pfam" id="PF02798">
    <property type="entry name" value="GST_N"/>
    <property type="match status" value="1"/>
</dbReference>
<dbReference type="SUPFAM" id="SSF47616">
    <property type="entry name" value="GST C-terminal domain-like"/>
    <property type="match status" value="1"/>
</dbReference>
<dbReference type="PANTHER" id="PTHR11260">
    <property type="entry name" value="GLUTATHIONE S-TRANSFERASE, GST, SUPERFAMILY, GST DOMAIN CONTAINING"/>
    <property type="match status" value="1"/>
</dbReference>
<evidence type="ECO:0000256" key="4">
    <source>
        <dbReference type="ARBA" id="ARBA00047960"/>
    </source>
</evidence>
<dbReference type="Pfam" id="PF00043">
    <property type="entry name" value="GST_C"/>
    <property type="match status" value="1"/>
</dbReference>
<dbReference type="PANTHER" id="PTHR11260:SF676">
    <property type="entry name" value="GLUTATHIONE S-TRANSFERASE U8"/>
    <property type="match status" value="1"/>
</dbReference>
<dbReference type="FunFam" id="3.40.30.10:FF:000014">
    <property type="entry name" value="Tau class glutathione S-transferase"/>
    <property type="match status" value="1"/>
</dbReference>
<dbReference type="InterPro" id="IPR004045">
    <property type="entry name" value="Glutathione_S-Trfase_N"/>
</dbReference>
<name>A0A6I9T674_SESIN</name>
<dbReference type="SFLD" id="SFLDG01152">
    <property type="entry name" value="Main.3:_Omega-_and_Tau-like"/>
    <property type="match status" value="1"/>
</dbReference>
<dbReference type="InterPro" id="IPR036282">
    <property type="entry name" value="Glutathione-S-Trfase_C_sf"/>
</dbReference>
<dbReference type="GeneID" id="105161624"/>
<dbReference type="AlphaFoldDB" id="A0A6I9T674"/>
<dbReference type="RefSeq" id="XP_011077664.1">
    <property type="nucleotide sequence ID" value="XM_011079362.2"/>
</dbReference>
<dbReference type="GO" id="GO:0006749">
    <property type="term" value="P:glutathione metabolic process"/>
    <property type="evidence" value="ECO:0007669"/>
    <property type="project" value="InterPro"/>
</dbReference>
<keyword evidence="3" id="KW-0808">Transferase</keyword>
<dbReference type="PROSITE" id="PS50404">
    <property type="entry name" value="GST_NTER"/>
    <property type="match status" value="1"/>
</dbReference>
<evidence type="ECO:0000259" key="7">
    <source>
        <dbReference type="PROSITE" id="PS50404"/>
    </source>
</evidence>
<dbReference type="SFLD" id="SFLDG00358">
    <property type="entry name" value="Main_(cytGST)"/>
    <property type="match status" value="1"/>
</dbReference>
<dbReference type="InterPro" id="IPR010987">
    <property type="entry name" value="Glutathione-S-Trfase_C-like"/>
</dbReference>
<evidence type="ECO:0000313" key="10">
    <source>
        <dbReference type="RefSeq" id="XP_011077664.1"/>
    </source>
</evidence>
<dbReference type="FunFam" id="1.20.1050.10:FF:000012">
    <property type="entry name" value="Tau class glutathione S-transferase"/>
    <property type="match status" value="1"/>
</dbReference>
<evidence type="ECO:0000256" key="5">
    <source>
        <dbReference type="ARBA" id="ARBA00071370"/>
    </source>
</evidence>
<proteinExistence type="inferred from homology"/>
<accession>A0A6I9T674</accession>
<dbReference type="InParanoid" id="A0A6I9T674"/>
<dbReference type="CDD" id="cd03058">
    <property type="entry name" value="GST_N_Tau"/>
    <property type="match status" value="1"/>
</dbReference>
<dbReference type="GO" id="GO:0005737">
    <property type="term" value="C:cytoplasm"/>
    <property type="evidence" value="ECO:0007669"/>
    <property type="project" value="TreeGrafter"/>
</dbReference>
<dbReference type="GO" id="GO:0004364">
    <property type="term" value="F:glutathione transferase activity"/>
    <property type="evidence" value="ECO:0007669"/>
    <property type="project" value="UniProtKB-EC"/>
</dbReference>
<dbReference type="Gene3D" id="3.40.30.10">
    <property type="entry name" value="Glutaredoxin"/>
    <property type="match status" value="1"/>
</dbReference>
<dbReference type="InterPro" id="IPR036249">
    <property type="entry name" value="Thioredoxin-like_sf"/>
</dbReference>
<gene>
    <name evidence="10" type="primary">LOC105161624</name>
</gene>
<dbReference type="PROSITE" id="PS50405">
    <property type="entry name" value="GST_CTER"/>
    <property type="match status" value="1"/>
</dbReference>
<dbReference type="EC" id="2.5.1.18" evidence="2"/>
<evidence type="ECO:0000256" key="3">
    <source>
        <dbReference type="ARBA" id="ARBA00022679"/>
    </source>
</evidence>
<protein>
    <recommendedName>
        <fullName evidence="5">Probable glutathione S-transferase</fullName>
        <ecNumber evidence="2">2.5.1.18</ecNumber>
    </recommendedName>
</protein>
<dbReference type="InterPro" id="IPR045074">
    <property type="entry name" value="GST_C_Tau"/>
</dbReference>
<dbReference type="InterPro" id="IPR045073">
    <property type="entry name" value="Omega/Tau-like"/>
</dbReference>
<comment type="similarity">
    <text evidence="1">Belongs to the GST superfamily. HSP26 family.</text>
</comment>
<dbReference type="SUPFAM" id="SSF52833">
    <property type="entry name" value="Thioredoxin-like"/>
    <property type="match status" value="1"/>
</dbReference>
<feature type="compositionally biased region" description="Pro residues" evidence="6">
    <location>
        <begin position="242"/>
        <end position="253"/>
    </location>
</feature>
<dbReference type="InterPro" id="IPR040079">
    <property type="entry name" value="Glutathione_S-Trfase"/>
</dbReference>
<feature type="domain" description="GST C-terminal" evidence="8">
    <location>
        <begin position="113"/>
        <end position="247"/>
    </location>
</feature>
<organism evidence="9 10">
    <name type="scientific">Sesamum indicum</name>
    <name type="common">Oriental sesame</name>
    <name type="synonym">Sesamum orientale</name>
    <dbReference type="NCBI Taxonomy" id="4182"/>
    <lineage>
        <taxon>Eukaryota</taxon>
        <taxon>Viridiplantae</taxon>
        <taxon>Streptophyta</taxon>
        <taxon>Embryophyta</taxon>
        <taxon>Tracheophyta</taxon>
        <taxon>Spermatophyta</taxon>
        <taxon>Magnoliopsida</taxon>
        <taxon>eudicotyledons</taxon>
        <taxon>Gunneridae</taxon>
        <taxon>Pentapetalae</taxon>
        <taxon>asterids</taxon>
        <taxon>lamiids</taxon>
        <taxon>Lamiales</taxon>
        <taxon>Pedaliaceae</taxon>
        <taxon>Sesamum</taxon>
    </lineage>
</organism>
<comment type="catalytic activity">
    <reaction evidence="4">
        <text>RX + glutathione = an S-substituted glutathione + a halide anion + H(+)</text>
        <dbReference type="Rhea" id="RHEA:16437"/>
        <dbReference type="ChEBI" id="CHEBI:15378"/>
        <dbReference type="ChEBI" id="CHEBI:16042"/>
        <dbReference type="ChEBI" id="CHEBI:17792"/>
        <dbReference type="ChEBI" id="CHEBI:57925"/>
        <dbReference type="ChEBI" id="CHEBI:90779"/>
        <dbReference type="EC" id="2.5.1.18"/>
    </reaction>
</comment>
<evidence type="ECO:0000313" key="9">
    <source>
        <dbReference type="Proteomes" id="UP000504604"/>
    </source>
</evidence>
<dbReference type="InterPro" id="IPR004046">
    <property type="entry name" value="GST_C"/>
</dbReference>
<evidence type="ECO:0000256" key="6">
    <source>
        <dbReference type="SAM" id="MobiDB-lite"/>
    </source>
</evidence>